<evidence type="ECO:0000256" key="3">
    <source>
        <dbReference type="ARBA" id="ARBA00022452"/>
    </source>
</evidence>
<evidence type="ECO:0000256" key="2">
    <source>
        <dbReference type="ARBA" id="ARBA00022448"/>
    </source>
</evidence>
<gene>
    <name evidence="10" type="ORF">QE417_004296</name>
</gene>
<proteinExistence type="inferred from homology"/>
<sequence length="1006" mass="108417">MKKILLVLLALCTIASSNLYAQSKKITGAVTSADDGQPLPGVSVKVAGSSIGTQTSADGSFALNVPANATSLQFTYLGYATQNVSLGSGTVYNVKLVSDNKTLSEIVVTGYGVQQKREVTGSIVSIKGSEFENQPVQSFDRALQGRAAGVQVTSNSGQPGGSLTVNIRGVATINGTTQPLYIVDGVQLSSGGISGQTSVNALASINPDDIESIEILKDAASSAIYGSLAANGVVIVTTKRGKAGKTVFSASAQFGRSQMYNPYTLLTGSEYMTLQREAYVNSFLRQGYTDGVARGIAQANTANRITTADVPSYDWIDAIKRTGKVGQYDLSVSGGDTKTKFFISGSYNKTNGTIIKSNFERGTVRGNLDHRINDKLFISTSLNLSGSGQFGPGTNAGFFTNTPFTGALLTAPVNPIYNADGTFNATNFVGINTQNSVQNLNQEIRSAGTFQTVDNLALVYNILPELAFKAFGGLEFSDIRDLNYRPSTLSAAAASLGSGSETFRRNINYNVSGTFTYNKKFNEVHNISAIGGFEFRSVTQRTLGASSQTFANPLLTLVSQGAVPTAASSTFTGYKIAGFLGQLKYDYKGKYLFTANVRNDGSSRFGANQKYGLFYGFSAGWDAAAEDFLKNNNVISQLKPRISYGVVGSQPGNDYNFTALNLYGSGGQYGNPGIIGGLRPSQLENPNFTWERSAAIDLGLDYGLFGNRITGSVSVYRKKNTDLILGVTLPGDSGYTSYTQNAGSARSEGIDIDLSTINIDHKDFKWSTKFNIAFNRTKLLSLVNGLQQIQTYTYTVGRSLQNIYTYRWAGVNPADGRAMYYDANDNITYNPVAADQKIIGNQLPKFYGGLDNTISYKGLTLSALFQYQYGNSSYLQSQQYVETSGAVASNQTVNQLQRWTTPGQVTWVPRPYATNYAEPNSASLQFLSSRFVEKASYIRLKQIDLNYTLPKSVLNAVKLSSASIFVQALNLATITNYRGDDPENTGNNLNFYPNPRTYTLGINVKF</sequence>
<evidence type="ECO:0000256" key="7">
    <source>
        <dbReference type="PROSITE-ProRule" id="PRU01360"/>
    </source>
</evidence>
<dbReference type="InterPro" id="IPR037066">
    <property type="entry name" value="Plug_dom_sf"/>
</dbReference>
<dbReference type="Pfam" id="PF13715">
    <property type="entry name" value="CarbopepD_reg_2"/>
    <property type="match status" value="1"/>
</dbReference>
<dbReference type="InterPro" id="IPR039426">
    <property type="entry name" value="TonB-dep_rcpt-like"/>
</dbReference>
<dbReference type="Gene3D" id="2.60.40.1120">
    <property type="entry name" value="Carboxypeptidase-like, regulatory domain"/>
    <property type="match status" value="1"/>
</dbReference>
<dbReference type="EMBL" id="JAVLVU010000001">
    <property type="protein sequence ID" value="MDT3405224.1"/>
    <property type="molecule type" value="Genomic_DNA"/>
</dbReference>
<evidence type="ECO:0000259" key="9">
    <source>
        <dbReference type="Pfam" id="PF07715"/>
    </source>
</evidence>
<evidence type="ECO:0000313" key="11">
    <source>
        <dbReference type="Proteomes" id="UP001258315"/>
    </source>
</evidence>
<feature type="chain" id="PRO_5045646715" evidence="8">
    <location>
        <begin position="22"/>
        <end position="1006"/>
    </location>
</feature>
<name>A0ABU3GZN4_9SPHI</name>
<dbReference type="InterPro" id="IPR012910">
    <property type="entry name" value="Plug_dom"/>
</dbReference>
<dbReference type="NCBIfam" id="TIGR04056">
    <property type="entry name" value="OMP_RagA_SusC"/>
    <property type="match status" value="1"/>
</dbReference>
<comment type="subcellular location">
    <subcellularLocation>
        <location evidence="1 7">Cell outer membrane</location>
        <topology evidence="1 7">Multi-pass membrane protein</topology>
    </subcellularLocation>
</comment>
<keyword evidence="6 7" id="KW-0998">Cell outer membrane</keyword>
<reference evidence="11" key="1">
    <citation type="submission" date="2023-07" db="EMBL/GenBank/DDBJ databases">
        <title>Functional and genomic diversity of the sorghum phyllosphere microbiome.</title>
        <authorList>
            <person name="Shade A."/>
        </authorList>
    </citation>
    <scope>NUCLEOTIDE SEQUENCE [LARGE SCALE GENOMIC DNA]</scope>
    <source>
        <strain evidence="11">SORGH_AS_0422</strain>
    </source>
</reference>
<dbReference type="NCBIfam" id="TIGR04057">
    <property type="entry name" value="SusC_RagA_signa"/>
    <property type="match status" value="1"/>
</dbReference>
<evidence type="ECO:0000256" key="6">
    <source>
        <dbReference type="ARBA" id="ARBA00023237"/>
    </source>
</evidence>
<comment type="caution">
    <text evidence="10">The sequence shown here is derived from an EMBL/GenBank/DDBJ whole genome shotgun (WGS) entry which is preliminary data.</text>
</comment>
<dbReference type="InterPro" id="IPR036942">
    <property type="entry name" value="Beta-barrel_TonB_sf"/>
</dbReference>
<dbReference type="Proteomes" id="UP001258315">
    <property type="component" value="Unassembled WGS sequence"/>
</dbReference>
<dbReference type="InterPro" id="IPR008969">
    <property type="entry name" value="CarboxyPept-like_regulatory"/>
</dbReference>
<evidence type="ECO:0000313" key="10">
    <source>
        <dbReference type="EMBL" id="MDT3405224.1"/>
    </source>
</evidence>
<dbReference type="SUPFAM" id="SSF56935">
    <property type="entry name" value="Porins"/>
    <property type="match status" value="1"/>
</dbReference>
<dbReference type="InterPro" id="IPR023997">
    <property type="entry name" value="TonB-dep_OMP_SusC/RagA_CS"/>
</dbReference>
<protein>
    <submittedName>
        <fullName evidence="10">TonB-linked SusC/RagA family outer membrane protein</fullName>
    </submittedName>
</protein>
<evidence type="ECO:0000256" key="1">
    <source>
        <dbReference type="ARBA" id="ARBA00004571"/>
    </source>
</evidence>
<organism evidence="10 11">
    <name type="scientific">Mucilaginibacter terrae</name>
    <dbReference type="NCBI Taxonomy" id="1955052"/>
    <lineage>
        <taxon>Bacteria</taxon>
        <taxon>Pseudomonadati</taxon>
        <taxon>Bacteroidota</taxon>
        <taxon>Sphingobacteriia</taxon>
        <taxon>Sphingobacteriales</taxon>
        <taxon>Sphingobacteriaceae</taxon>
        <taxon>Mucilaginibacter</taxon>
    </lineage>
</organism>
<keyword evidence="5 7" id="KW-0472">Membrane</keyword>
<keyword evidence="3 7" id="KW-1134">Transmembrane beta strand</keyword>
<comment type="similarity">
    <text evidence="7">Belongs to the TonB-dependent receptor family.</text>
</comment>
<dbReference type="Pfam" id="PF07715">
    <property type="entry name" value="Plug"/>
    <property type="match status" value="1"/>
</dbReference>
<dbReference type="PROSITE" id="PS52016">
    <property type="entry name" value="TONB_DEPENDENT_REC_3"/>
    <property type="match status" value="1"/>
</dbReference>
<keyword evidence="8" id="KW-0732">Signal</keyword>
<dbReference type="Gene3D" id="2.40.170.20">
    <property type="entry name" value="TonB-dependent receptor, beta-barrel domain"/>
    <property type="match status" value="1"/>
</dbReference>
<accession>A0ABU3GZN4</accession>
<feature type="signal peptide" evidence="8">
    <location>
        <begin position="1"/>
        <end position="21"/>
    </location>
</feature>
<evidence type="ECO:0000256" key="4">
    <source>
        <dbReference type="ARBA" id="ARBA00022692"/>
    </source>
</evidence>
<dbReference type="SUPFAM" id="SSF49464">
    <property type="entry name" value="Carboxypeptidase regulatory domain-like"/>
    <property type="match status" value="1"/>
</dbReference>
<dbReference type="Gene3D" id="2.170.130.10">
    <property type="entry name" value="TonB-dependent receptor, plug domain"/>
    <property type="match status" value="1"/>
</dbReference>
<dbReference type="RefSeq" id="WP_311953512.1">
    <property type="nucleotide sequence ID" value="NZ_JAVLVU010000001.1"/>
</dbReference>
<keyword evidence="2 7" id="KW-0813">Transport</keyword>
<evidence type="ECO:0000256" key="8">
    <source>
        <dbReference type="SAM" id="SignalP"/>
    </source>
</evidence>
<dbReference type="InterPro" id="IPR023996">
    <property type="entry name" value="TonB-dep_OMP_SusC/RagA"/>
</dbReference>
<evidence type="ECO:0000256" key="5">
    <source>
        <dbReference type="ARBA" id="ARBA00023136"/>
    </source>
</evidence>
<feature type="domain" description="TonB-dependent receptor plug" evidence="9">
    <location>
        <begin position="116"/>
        <end position="233"/>
    </location>
</feature>
<keyword evidence="11" id="KW-1185">Reference proteome</keyword>
<keyword evidence="4 7" id="KW-0812">Transmembrane</keyword>